<organism evidence="1 2">
    <name type="scientific">Prorocentrum cordatum</name>
    <dbReference type="NCBI Taxonomy" id="2364126"/>
    <lineage>
        <taxon>Eukaryota</taxon>
        <taxon>Sar</taxon>
        <taxon>Alveolata</taxon>
        <taxon>Dinophyceae</taxon>
        <taxon>Prorocentrales</taxon>
        <taxon>Prorocentraceae</taxon>
        <taxon>Prorocentrum</taxon>
    </lineage>
</organism>
<comment type="caution">
    <text evidence="1">The sequence shown here is derived from an EMBL/GenBank/DDBJ whole genome shotgun (WGS) entry which is preliminary data.</text>
</comment>
<dbReference type="EMBL" id="CAUYUJ010019368">
    <property type="protein sequence ID" value="CAK0890557.1"/>
    <property type="molecule type" value="Genomic_DNA"/>
</dbReference>
<keyword evidence="2" id="KW-1185">Reference proteome</keyword>
<sequence length="109" mass="12224">MTVSPAPYKACVLVMMLKESDVGGANKKALEGLDQRMQHRGIIELESEFQLVAIEKALDSDMRKLNVVMVLSPAHPLIISAMKQLEFLHSYAPAPPGYMERQLSNWIQE</sequence>
<evidence type="ECO:0000313" key="1">
    <source>
        <dbReference type="EMBL" id="CAK0890557.1"/>
    </source>
</evidence>
<evidence type="ECO:0000313" key="2">
    <source>
        <dbReference type="Proteomes" id="UP001189429"/>
    </source>
</evidence>
<protein>
    <submittedName>
        <fullName evidence="1">Uncharacterized protein</fullName>
    </submittedName>
</protein>
<gene>
    <name evidence="1" type="ORF">PCOR1329_LOCUS70757</name>
</gene>
<reference evidence="1" key="1">
    <citation type="submission" date="2023-10" db="EMBL/GenBank/DDBJ databases">
        <authorList>
            <person name="Chen Y."/>
            <person name="Shah S."/>
            <person name="Dougan E. K."/>
            <person name="Thang M."/>
            <person name="Chan C."/>
        </authorList>
    </citation>
    <scope>NUCLEOTIDE SEQUENCE [LARGE SCALE GENOMIC DNA]</scope>
</reference>
<accession>A0ABN9WWD6</accession>
<dbReference type="Proteomes" id="UP001189429">
    <property type="component" value="Unassembled WGS sequence"/>
</dbReference>
<name>A0ABN9WWD6_9DINO</name>
<proteinExistence type="predicted"/>